<comment type="caution">
    <text evidence="2">The sequence shown here is derived from an EMBL/GenBank/DDBJ whole genome shotgun (WGS) entry which is preliminary data.</text>
</comment>
<dbReference type="Pfam" id="PF08268">
    <property type="entry name" value="FBA_3"/>
    <property type="match status" value="1"/>
</dbReference>
<dbReference type="EMBL" id="JABWDY010026901">
    <property type="protein sequence ID" value="KAF5188353.1"/>
    <property type="molecule type" value="Genomic_DNA"/>
</dbReference>
<dbReference type="OrthoDB" id="1752062at2759"/>
<dbReference type="InterPro" id="IPR013187">
    <property type="entry name" value="F-box-assoc_dom_typ3"/>
</dbReference>
<dbReference type="InterPro" id="IPR017451">
    <property type="entry name" value="F-box-assoc_interact_dom"/>
</dbReference>
<dbReference type="PANTHER" id="PTHR31672:SF13">
    <property type="entry name" value="F-BOX PROTEIN CPR30-LIKE"/>
    <property type="match status" value="1"/>
</dbReference>
<dbReference type="AlphaFoldDB" id="A0A7J6VTZ1"/>
<evidence type="ECO:0000313" key="3">
    <source>
        <dbReference type="Proteomes" id="UP000554482"/>
    </source>
</evidence>
<evidence type="ECO:0000313" key="2">
    <source>
        <dbReference type="EMBL" id="KAF5188353.1"/>
    </source>
</evidence>
<protein>
    <recommendedName>
        <fullName evidence="1">F-box associated beta-propeller type 3 domain-containing protein</fullName>
    </recommendedName>
</protein>
<dbReference type="NCBIfam" id="TIGR01640">
    <property type="entry name" value="F_box_assoc_1"/>
    <property type="match status" value="1"/>
</dbReference>
<dbReference type="Proteomes" id="UP000554482">
    <property type="component" value="Unassembled WGS sequence"/>
</dbReference>
<proteinExistence type="predicted"/>
<organism evidence="2 3">
    <name type="scientific">Thalictrum thalictroides</name>
    <name type="common">Rue-anemone</name>
    <name type="synonym">Anemone thalictroides</name>
    <dbReference type="NCBI Taxonomy" id="46969"/>
    <lineage>
        <taxon>Eukaryota</taxon>
        <taxon>Viridiplantae</taxon>
        <taxon>Streptophyta</taxon>
        <taxon>Embryophyta</taxon>
        <taxon>Tracheophyta</taxon>
        <taxon>Spermatophyta</taxon>
        <taxon>Magnoliopsida</taxon>
        <taxon>Ranunculales</taxon>
        <taxon>Ranunculaceae</taxon>
        <taxon>Thalictroideae</taxon>
        <taxon>Thalictrum</taxon>
    </lineage>
</organism>
<dbReference type="PANTHER" id="PTHR31672">
    <property type="entry name" value="BNACNNG10540D PROTEIN"/>
    <property type="match status" value="1"/>
</dbReference>
<evidence type="ECO:0000259" key="1">
    <source>
        <dbReference type="Pfam" id="PF08268"/>
    </source>
</evidence>
<accession>A0A7J6VTZ1</accession>
<sequence>MLQRFIPRRDLDRNLFKISLCLPKNKIMIAGSCNGLACLSDYSTFIAICNPATNQNFQHNFRLDVKKLPSGYKRFCSLGFGCDPLMDTYKVVKVDAYYSADDLGYCEAHVYTLGTKEWRRIPTASCLLNSNTVPYLNWWMIQDGLTVRDTSMVYLLMLGGKNF</sequence>
<keyword evidence="3" id="KW-1185">Reference proteome</keyword>
<feature type="domain" description="F-box associated beta-propeller type 3" evidence="1">
    <location>
        <begin position="18"/>
        <end position="122"/>
    </location>
</feature>
<name>A0A7J6VTZ1_THATH</name>
<dbReference type="InterPro" id="IPR050796">
    <property type="entry name" value="SCF_F-box_component"/>
</dbReference>
<gene>
    <name evidence="2" type="ORF">FRX31_022066</name>
</gene>
<reference evidence="2 3" key="1">
    <citation type="submission" date="2020-06" db="EMBL/GenBank/DDBJ databases">
        <title>Transcriptomic and genomic resources for Thalictrum thalictroides and T. hernandezii: Facilitating candidate gene discovery in an emerging model plant lineage.</title>
        <authorList>
            <person name="Arias T."/>
            <person name="Riano-Pachon D.M."/>
            <person name="Di Stilio V.S."/>
        </authorList>
    </citation>
    <scope>NUCLEOTIDE SEQUENCE [LARGE SCALE GENOMIC DNA]</scope>
    <source>
        <strain evidence="3">cv. WT478/WT964</strain>
        <tissue evidence="2">Leaves</tissue>
    </source>
</reference>